<comment type="caution">
    <text evidence="4">The sequence shown here is derived from an EMBL/GenBank/DDBJ whole genome shotgun (WGS) entry which is preliminary data.</text>
</comment>
<dbReference type="GO" id="GO:0005524">
    <property type="term" value="F:ATP binding"/>
    <property type="evidence" value="ECO:0007669"/>
    <property type="project" value="UniProtKB-KW"/>
</dbReference>
<gene>
    <name evidence="4" type="ORF">HNP76_002854</name>
</gene>
<dbReference type="InterPro" id="IPR003593">
    <property type="entry name" value="AAA+_ATPase"/>
</dbReference>
<dbReference type="Gene3D" id="3.40.50.300">
    <property type="entry name" value="P-loop containing nucleotide triphosphate hydrolases"/>
    <property type="match status" value="1"/>
</dbReference>
<dbReference type="RefSeq" id="WP_184661716.1">
    <property type="nucleotide sequence ID" value="NZ_CP031518.1"/>
</dbReference>
<name>A0A7W8GBJ2_9SPIR</name>
<reference evidence="4 5" key="1">
    <citation type="submission" date="2020-08" db="EMBL/GenBank/DDBJ databases">
        <title>Genomic Encyclopedia of Type Strains, Phase IV (KMG-IV): sequencing the most valuable type-strain genomes for metagenomic binning, comparative biology and taxonomic classification.</title>
        <authorList>
            <person name="Goeker M."/>
        </authorList>
    </citation>
    <scope>NUCLEOTIDE SEQUENCE [LARGE SCALE GENOMIC DNA]</scope>
    <source>
        <strain evidence="4 5">DSM 103462</strain>
    </source>
</reference>
<evidence type="ECO:0000313" key="4">
    <source>
        <dbReference type="EMBL" id="MBB5227454.1"/>
    </source>
</evidence>
<dbReference type="AlphaFoldDB" id="A0A7W8GBJ2"/>
<evidence type="ECO:0000313" key="5">
    <source>
        <dbReference type="Proteomes" id="UP000518887"/>
    </source>
</evidence>
<dbReference type="Proteomes" id="UP000518887">
    <property type="component" value="Unassembled WGS sequence"/>
</dbReference>
<dbReference type="GO" id="GO:0022857">
    <property type="term" value="F:transmembrane transporter activity"/>
    <property type="evidence" value="ECO:0007669"/>
    <property type="project" value="TreeGrafter"/>
</dbReference>
<protein>
    <submittedName>
        <fullName evidence="4">Putative ABC transport system ATP-binding protein</fullName>
    </submittedName>
</protein>
<dbReference type="PROSITE" id="PS00211">
    <property type="entry name" value="ABC_TRANSPORTER_1"/>
    <property type="match status" value="1"/>
</dbReference>
<organism evidence="4 5">
    <name type="scientific">Treponema ruminis</name>
    <dbReference type="NCBI Taxonomy" id="744515"/>
    <lineage>
        <taxon>Bacteria</taxon>
        <taxon>Pseudomonadati</taxon>
        <taxon>Spirochaetota</taxon>
        <taxon>Spirochaetia</taxon>
        <taxon>Spirochaetales</taxon>
        <taxon>Treponemataceae</taxon>
        <taxon>Treponema</taxon>
    </lineage>
</organism>
<dbReference type="InterPro" id="IPR027417">
    <property type="entry name" value="P-loop_NTPase"/>
</dbReference>
<dbReference type="SUPFAM" id="SSF52540">
    <property type="entry name" value="P-loop containing nucleoside triphosphate hydrolases"/>
    <property type="match status" value="1"/>
</dbReference>
<evidence type="ECO:0000259" key="3">
    <source>
        <dbReference type="PROSITE" id="PS50893"/>
    </source>
</evidence>
<dbReference type="InterPro" id="IPR003439">
    <property type="entry name" value="ABC_transporter-like_ATP-bd"/>
</dbReference>
<keyword evidence="1" id="KW-0547">Nucleotide-binding</keyword>
<dbReference type="PANTHER" id="PTHR24220">
    <property type="entry name" value="IMPORT ATP-BINDING PROTEIN"/>
    <property type="match status" value="1"/>
</dbReference>
<dbReference type="SMART" id="SM00382">
    <property type="entry name" value="AAA"/>
    <property type="match status" value="1"/>
</dbReference>
<keyword evidence="2 4" id="KW-0067">ATP-binding</keyword>
<evidence type="ECO:0000256" key="2">
    <source>
        <dbReference type="ARBA" id="ARBA00022840"/>
    </source>
</evidence>
<keyword evidence="5" id="KW-1185">Reference proteome</keyword>
<accession>A0A7W8GBJ2</accession>
<feature type="domain" description="ABC transporter" evidence="3">
    <location>
        <begin position="2"/>
        <end position="253"/>
    </location>
</feature>
<dbReference type="PANTHER" id="PTHR24220:SF692">
    <property type="entry name" value="ABC TRANSPORTER DOMAIN-CONTAINING PROTEIN"/>
    <property type="match status" value="1"/>
</dbReference>
<evidence type="ECO:0000256" key="1">
    <source>
        <dbReference type="ARBA" id="ARBA00022741"/>
    </source>
</evidence>
<dbReference type="Pfam" id="PF00005">
    <property type="entry name" value="ABC_tran"/>
    <property type="match status" value="1"/>
</dbReference>
<sequence>MLKLENIGITFNANTPDENKALTNINLDIKKGDFITVIGSNGAGKSTLYNIIAGTLKPTSGTILLTGDDGVQKNITGDAEFKRARYIGRIFQNPLLGTAGKMSLEDNMMICYKKGFKGLKISLNNKMRDFFRSQLKVLNMGLEDRLGDNVDQFSGGQRQALTLLMAVMSKPSLLLLDEHTAALDPTNAAIVMELTRRFAQEYNLTVMMVTHNMQHALDYGNRLIMMNKGEIISDISGDEKKQLTMDSIVELFKKIKVNNDNVMLN</sequence>
<dbReference type="GO" id="GO:0005886">
    <property type="term" value="C:plasma membrane"/>
    <property type="evidence" value="ECO:0007669"/>
    <property type="project" value="TreeGrafter"/>
</dbReference>
<dbReference type="EMBL" id="JACHFQ010000012">
    <property type="protein sequence ID" value="MBB5227454.1"/>
    <property type="molecule type" value="Genomic_DNA"/>
</dbReference>
<dbReference type="PROSITE" id="PS50893">
    <property type="entry name" value="ABC_TRANSPORTER_2"/>
    <property type="match status" value="1"/>
</dbReference>
<proteinExistence type="predicted"/>
<dbReference type="GO" id="GO:0016887">
    <property type="term" value="F:ATP hydrolysis activity"/>
    <property type="evidence" value="ECO:0007669"/>
    <property type="project" value="InterPro"/>
</dbReference>
<dbReference type="InterPro" id="IPR017871">
    <property type="entry name" value="ABC_transporter-like_CS"/>
</dbReference>
<dbReference type="InterPro" id="IPR015854">
    <property type="entry name" value="ABC_transpr_LolD-like"/>
</dbReference>